<reference evidence="1" key="1">
    <citation type="submission" date="2020-09" db="EMBL/GenBank/DDBJ databases">
        <title>Leviviricetes taxonomy.</title>
        <authorList>
            <person name="Stockdale S.R."/>
            <person name="Callanan J."/>
            <person name="Adriaenssens E.M."/>
            <person name="Kuhn J.H."/>
            <person name="Rumnieks J."/>
            <person name="Shkoporov A."/>
            <person name="Draper L.A."/>
            <person name="Ross P."/>
            <person name="Hill C."/>
        </authorList>
    </citation>
    <scope>NUCLEOTIDE SEQUENCE</scope>
</reference>
<dbReference type="KEGG" id="vg:80398346"/>
<keyword evidence="2" id="KW-1185">Reference proteome</keyword>
<evidence type="ECO:0000313" key="1">
    <source>
        <dbReference type="EMBL" id="DAD50964.1"/>
    </source>
</evidence>
<protein>
    <recommendedName>
        <fullName evidence="3">Lipoprotein</fullName>
    </recommendedName>
</protein>
<organism evidence="1 2">
    <name type="scientific">ssRNA phage SRR6255746_4</name>
    <dbReference type="NCBI Taxonomy" id="2786506"/>
    <lineage>
        <taxon>Viruses</taxon>
        <taxon>Riboviria</taxon>
        <taxon>Orthornavirae</taxon>
        <taxon>Lenarviricota</taxon>
        <taxon>Leviviricetes</taxon>
        <taxon>Norzivirales</taxon>
        <taxon>Fiersviridae</taxon>
        <taxon>Mintuvirus</taxon>
        <taxon>Mintuvirus pelovicinum</taxon>
        <taxon>Glincaevirus pelovicinum</taxon>
    </lineage>
</organism>
<dbReference type="EMBL" id="BK013677">
    <property type="protein sequence ID" value="DAD50964.1"/>
    <property type="molecule type" value="Genomic_RNA"/>
</dbReference>
<dbReference type="GeneID" id="80398346"/>
<name>A0A8S5L0L4_9VIRU</name>
<accession>A0A8S5L0L4</accession>
<evidence type="ECO:0008006" key="3">
    <source>
        <dbReference type="Google" id="ProtNLM"/>
    </source>
</evidence>
<sequence>MRFLRVFSMPIFVGALSACSADLAGPDQGSVGFSWQVVSEHQGDQP</sequence>
<dbReference type="PROSITE" id="PS51257">
    <property type="entry name" value="PROKAR_LIPOPROTEIN"/>
    <property type="match status" value="1"/>
</dbReference>
<proteinExistence type="predicted"/>
<evidence type="ECO:0000313" key="2">
    <source>
        <dbReference type="Proteomes" id="UP000680320"/>
    </source>
</evidence>
<gene>
    <name evidence="1" type="primary">SRR6255746_4_3</name>
</gene>
<dbReference type="RefSeq" id="YP_010769356.1">
    <property type="nucleotide sequence ID" value="NC_073949.1"/>
</dbReference>
<dbReference type="Proteomes" id="UP000680320">
    <property type="component" value="Segment"/>
</dbReference>